<dbReference type="AlphaFoldDB" id="A0A9D2Q721"/>
<dbReference type="PANTHER" id="PTHR23530:SF1">
    <property type="entry name" value="PERMEASE, MAJOR FACILITATOR SUPERFAMILY-RELATED"/>
    <property type="match status" value="1"/>
</dbReference>
<proteinExistence type="predicted"/>
<dbReference type="InterPro" id="IPR036259">
    <property type="entry name" value="MFS_trans_sf"/>
</dbReference>
<evidence type="ECO:0000256" key="1">
    <source>
        <dbReference type="ARBA" id="ARBA00004651"/>
    </source>
</evidence>
<dbReference type="GO" id="GO:0022857">
    <property type="term" value="F:transmembrane transporter activity"/>
    <property type="evidence" value="ECO:0007669"/>
    <property type="project" value="InterPro"/>
</dbReference>
<feature type="transmembrane region" description="Helical" evidence="6">
    <location>
        <begin position="268"/>
        <end position="285"/>
    </location>
</feature>
<keyword evidence="2" id="KW-0813">Transport</keyword>
<dbReference type="SUPFAM" id="SSF103473">
    <property type="entry name" value="MFS general substrate transporter"/>
    <property type="match status" value="1"/>
</dbReference>
<protein>
    <submittedName>
        <fullName evidence="8">MFS transporter</fullName>
    </submittedName>
</protein>
<feature type="transmembrane region" description="Helical" evidence="6">
    <location>
        <begin position="325"/>
        <end position="345"/>
    </location>
</feature>
<evidence type="ECO:0000313" key="9">
    <source>
        <dbReference type="Proteomes" id="UP000823918"/>
    </source>
</evidence>
<comment type="subcellular location">
    <subcellularLocation>
        <location evidence="1">Cell membrane</location>
        <topology evidence="1">Multi-pass membrane protein</topology>
    </subcellularLocation>
</comment>
<feature type="transmembrane region" description="Helical" evidence="6">
    <location>
        <begin position="156"/>
        <end position="175"/>
    </location>
</feature>
<dbReference type="Proteomes" id="UP000823918">
    <property type="component" value="Unassembled WGS sequence"/>
</dbReference>
<dbReference type="InterPro" id="IPR020846">
    <property type="entry name" value="MFS_dom"/>
</dbReference>
<dbReference type="GO" id="GO:0005886">
    <property type="term" value="C:plasma membrane"/>
    <property type="evidence" value="ECO:0007669"/>
    <property type="project" value="UniProtKB-SubCell"/>
</dbReference>
<evidence type="ECO:0000256" key="2">
    <source>
        <dbReference type="ARBA" id="ARBA00022448"/>
    </source>
</evidence>
<feature type="transmembrane region" description="Helical" evidence="6">
    <location>
        <begin position="130"/>
        <end position="150"/>
    </location>
</feature>
<dbReference type="CDD" id="cd06174">
    <property type="entry name" value="MFS"/>
    <property type="match status" value="1"/>
</dbReference>
<evidence type="ECO:0000256" key="4">
    <source>
        <dbReference type="ARBA" id="ARBA00022989"/>
    </source>
</evidence>
<dbReference type="Gene3D" id="1.20.1250.20">
    <property type="entry name" value="MFS general substrate transporter like domains"/>
    <property type="match status" value="1"/>
</dbReference>
<reference evidence="8" key="1">
    <citation type="journal article" date="2021" name="PeerJ">
        <title>Extensive microbial diversity within the chicken gut microbiome revealed by metagenomics and culture.</title>
        <authorList>
            <person name="Gilroy R."/>
            <person name="Ravi A."/>
            <person name="Getino M."/>
            <person name="Pursley I."/>
            <person name="Horton D.L."/>
            <person name="Alikhan N.F."/>
            <person name="Baker D."/>
            <person name="Gharbi K."/>
            <person name="Hall N."/>
            <person name="Watson M."/>
            <person name="Adriaenssens E.M."/>
            <person name="Foster-Nyarko E."/>
            <person name="Jarju S."/>
            <person name="Secka A."/>
            <person name="Antonio M."/>
            <person name="Oren A."/>
            <person name="Chaudhuri R.R."/>
            <person name="La Ragione R."/>
            <person name="Hildebrand F."/>
            <person name="Pallen M.J."/>
        </authorList>
    </citation>
    <scope>NUCLEOTIDE SEQUENCE</scope>
    <source>
        <strain evidence="8">5933</strain>
    </source>
</reference>
<organism evidence="8 9">
    <name type="scientific">Candidatus Ruthenibacterium merdavium</name>
    <dbReference type="NCBI Taxonomy" id="2838752"/>
    <lineage>
        <taxon>Bacteria</taxon>
        <taxon>Bacillati</taxon>
        <taxon>Bacillota</taxon>
        <taxon>Clostridia</taxon>
        <taxon>Eubacteriales</taxon>
        <taxon>Oscillospiraceae</taxon>
        <taxon>Ruthenibacterium</taxon>
    </lineage>
</organism>
<keyword evidence="4 6" id="KW-1133">Transmembrane helix</keyword>
<reference evidence="8" key="2">
    <citation type="submission" date="2021-04" db="EMBL/GenBank/DDBJ databases">
        <authorList>
            <person name="Gilroy R."/>
        </authorList>
    </citation>
    <scope>NUCLEOTIDE SEQUENCE</scope>
    <source>
        <strain evidence="8">5933</strain>
    </source>
</reference>
<evidence type="ECO:0000256" key="6">
    <source>
        <dbReference type="SAM" id="Phobius"/>
    </source>
</evidence>
<feature type="transmembrane region" description="Helical" evidence="6">
    <location>
        <begin position="34"/>
        <end position="57"/>
    </location>
</feature>
<sequence length="384" mass="42633">MLKRNIFLMYAISFFQGMVFYGSVATLYRQACGLTLFQITAIESIFSVVCIALEFPWGVIADRIGYRRTMLFCNLLFFISKIVFWKADTFGAFLCERLILSVVISGLSGVDDTVLFLSCGKQDAQRVFSIHGYFGTLGMVIASGCFSLFFSENFRAAAFWTVAAYALAALLSFGLQEVGAPKAQSLRKQLSSFRPAFLFQNQFIVFLLAMAVIQEVYQLMLVFLSQPLYLQAGWSTASMGAAHIALQLLSMSVLFSDSITKRWSARRFLLFLPALSALCSFLLAFRVPSAVLFAAIAAIQICCSLLGPLQTNVQNQSITDENRATALSVQSLFMRVIAIGINLIVSRISEISLSSALLACSALCFISLVCVVFWQRLPMYRRKK</sequence>
<feature type="transmembrane region" description="Helical" evidence="6">
    <location>
        <begin position="237"/>
        <end position="256"/>
    </location>
</feature>
<name>A0A9D2Q721_9FIRM</name>
<dbReference type="PROSITE" id="PS50850">
    <property type="entry name" value="MFS"/>
    <property type="match status" value="1"/>
</dbReference>
<dbReference type="Pfam" id="PF07690">
    <property type="entry name" value="MFS_1"/>
    <property type="match status" value="1"/>
</dbReference>
<evidence type="ECO:0000313" key="8">
    <source>
        <dbReference type="EMBL" id="HJC73118.1"/>
    </source>
</evidence>
<feature type="domain" description="Major facilitator superfamily (MFS) profile" evidence="7">
    <location>
        <begin position="1"/>
        <end position="379"/>
    </location>
</feature>
<evidence type="ECO:0000256" key="5">
    <source>
        <dbReference type="ARBA" id="ARBA00023136"/>
    </source>
</evidence>
<comment type="caution">
    <text evidence="8">The sequence shown here is derived from an EMBL/GenBank/DDBJ whole genome shotgun (WGS) entry which is preliminary data.</text>
</comment>
<evidence type="ECO:0000259" key="7">
    <source>
        <dbReference type="PROSITE" id="PS50850"/>
    </source>
</evidence>
<feature type="transmembrane region" description="Helical" evidence="6">
    <location>
        <begin position="291"/>
        <end position="313"/>
    </location>
</feature>
<keyword evidence="3 6" id="KW-0812">Transmembrane</keyword>
<feature type="transmembrane region" description="Helical" evidence="6">
    <location>
        <begin position="7"/>
        <end position="28"/>
    </location>
</feature>
<feature type="transmembrane region" description="Helical" evidence="6">
    <location>
        <begin position="351"/>
        <end position="374"/>
    </location>
</feature>
<gene>
    <name evidence="8" type="ORF">H9698_10070</name>
</gene>
<dbReference type="InterPro" id="IPR053160">
    <property type="entry name" value="MFS_DHA3_Transporter"/>
</dbReference>
<dbReference type="InterPro" id="IPR011701">
    <property type="entry name" value="MFS"/>
</dbReference>
<dbReference type="EMBL" id="DWWA01000051">
    <property type="protein sequence ID" value="HJC73118.1"/>
    <property type="molecule type" value="Genomic_DNA"/>
</dbReference>
<accession>A0A9D2Q721</accession>
<feature type="transmembrane region" description="Helical" evidence="6">
    <location>
        <begin position="196"/>
        <end position="217"/>
    </location>
</feature>
<keyword evidence="5 6" id="KW-0472">Membrane</keyword>
<dbReference type="PANTHER" id="PTHR23530">
    <property type="entry name" value="TRANSPORT PROTEIN-RELATED"/>
    <property type="match status" value="1"/>
</dbReference>
<evidence type="ECO:0000256" key="3">
    <source>
        <dbReference type="ARBA" id="ARBA00022692"/>
    </source>
</evidence>